<name>A0ABN9PAE7_9DINO</name>
<dbReference type="Proteomes" id="UP001189429">
    <property type="component" value="Unassembled WGS sequence"/>
</dbReference>
<feature type="region of interest" description="Disordered" evidence="1">
    <location>
        <begin position="1"/>
        <end position="52"/>
    </location>
</feature>
<feature type="non-terminal residue" evidence="2">
    <location>
        <position position="52"/>
    </location>
</feature>
<proteinExistence type="predicted"/>
<comment type="caution">
    <text evidence="2">The sequence shown here is derived from an EMBL/GenBank/DDBJ whole genome shotgun (WGS) entry which is preliminary data.</text>
</comment>
<evidence type="ECO:0000313" key="3">
    <source>
        <dbReference type="Proteomes" id="UP001189429"/>
    </source>
</evidence>
<feature type="non-terminal residue" evidence="2">
    <location>
        <position position="1"/>
    </location>
</feature>
<gene>
    <name evidence="2" type="ORF">PCOR1329_LOCUS201</name>
</gene>
<evidence type="ECO:0000256" key="1">
    <source>
        <dbReference type="SAM" id="MobiDB-lite"/>
    </source>
</evidence>
<evidence type="ECO:0000313" key="2">
    <source>
        <dbReference type="EMBL" id="CAK0788265.1"/>
    </source>
</evidence>
<accession>A0ABN9PAE7</accession>
<protein>
    <submittedName>
        <fullName evidence="2">Uncharacterized protein</fullName>
    </submittedName>
</protein>
<keyword evidence="3" id="KW-1185">Reference proteome</keyword>
<sequence>SSSASSTSPSWRTCSARATTRIRATMPSTSTWPASRASRRRRTRSSWAPSGT</sequence>
<feature type="compositionally biased region" description="Low complexity" evidence="1">
    <location>
        <begin position="1"/>
        <end position="10"/>
    </location>
</feature>
<reference evidence="2" key="1">
    <citation type="submission" date="2023-10" db="EMBL/GenBank/DDBJ databases">
        <authorList>
            <person name="Chen Y."/>
            <person name="Shah S."/>
            <person name="Dougan E. K."/>
            <person name="Thang M."/>
            <person name="Chan C."/>
        </authorList>
    </citation>
    <scope>NUCLEOTIDE SEQUENCE [LARGE SCALE GENOMIC DNA]</scope>
</reference>
<organism evidence="2 3">
    <name type="scientific">Prorocentrum cordatum</name>
    <dbReference type="NCBI Taxonomy" id="2364126"/>
    <lineage>
        <taxon>Eukaryota</taxon>
        <taxon>Sar</taxon>
        <taxon>Alveolata</taxon>
        <taxon>Dinophyceae</taxon>
        <taxon>Prorocentrales</taxon>
        <taxon>Prorocentraceae</taxon>
        <taxon>Prorocentrum</taxon>
    </lineage>
</organism>
<feature type="compositionally biased region" description="Low complexity" evidence="1">
    <location>
        <begin position="27"/>
        <end position="36"/>
    </location>
</feature>
<dbReference type="EMBL" id="CAUYUJ010000017">
    <property type="protein sequence ID" value="CAK0788265.1"/>
    <property type="molecule type" value="Genomic_DNA"/>
</dbReference>